<comment type="caution">
    <text evidence="7">The sequence shown here is derived from an EMBL/GenBank/DDBJ whole genome shotgun (WGS) entry which is preliminary data.</text>
</comment>
<comment type="similarity">
    <text evidence="1">Belongs to the HIBADH-related family.</text>
</comment>
<name>A0A2T2XGW4_9FIRM</name>
<evidence type="ECO:0008006" key="9">
    <source>
        <dbReference type="Google" id="ProtNLM"/>
    </source>
</evidence>
<keyword evidence="3" id="KW-0520">NAD</keyword>
<dbReference type="SUPFAM" id="SSF48179">
    <property type="entry name" value="6-phosphogluconate dehydrogenase C-terminal domain-like"/>
    <property type="match status" value="1"/>
</dbReference>
<dbReference type="Pfam" id="PF14833">
    <property type="entry name" value="NAD_binding_11"/>
    <property type="match status" value="1"/>
</dbReference>
<dbReference type="PANTHER" id="PTHR43580">
    <property type="entry name" value="OXIDOREDUCTASE GLYR1-RELATED"/>
    <property type="match status" value="1"/>
</dbReference>
<dbReference type="EMBL" id="PXYW01000017">
    <property type="protein sequence ID" value="PSR33720.1"/>
    <property type="molecule type" value="Genomic_DNA"/>
</dbReference>
<dbReference type="Pfam" id="PF03446">
    <property type="entry name" value="NAD_binding_2"/>
    <property type="match status" value="1"/>
</dbReference>
<dbReference type="AlphaFoldDB" id="A0A2T2XGW4"/>
<reference evidence="7 8" key="1">
    <citation type="journal article" date="2014" name="BMC Genomics">
        <title>Comparison of environmental and isolate Sulfobacillus genomes reveals diverse carbon, sulfur, nitrogen, and hydrogen metabolisms.</title>
        <authorList>
            <person name="Justice N.B."/>
            <person name="Norman A."/>
            <person name="Brown C.T."/>
            <person name="Singh A."/>
            <person name="Thomas B.C."/>
            <person name="Banfield J.F."/>
        </authorList>
    </citation>
    <scope>NUCLEOTIDE SEQUENCE [LARGE SCALE GENOMIC DNA]</scope>
    <source>
        <strain evidence="7">AMDSBA4</strain>
    </source>
</reference>
<proteinExistence type="inferred from homology"/>
<feature type="active site" evidence="4">
    <location>
        <position position="165"/>
    </location>
</feature>
<gene>
    <name evidence="7" type="ORF">C7B46_08940</name>
</gene>
<dbReference type="InterPro" id="IPR002204">
    <property type="entry name" value="3-OH-isobutyrate_DH-rel_CS"/>
</dbReference>
<protein>
    <recommendedName>
        <fullName evidence="9">NAD(P)-dependent oxidoreductase</fullName>
    </recommendedName>
</protein>
<dbReference type="Proteomes" id="UP000242972">
    <property type="component" value="Unassembled WGS sequence"/>
</dbReference>
<evidence type="ECO:0000256" key="3">
    <source>
        <dbReference type="ARBA" id="ARBA00023027"/>
    </source>
</evidence>
<dbReference type="InterPro" id="IPR006115">
    <property type="entry name" value="6PGDH_NADP-bd"/>
</dbReference>
<dbReference type="InterPro" id="IPR013328">
    <property type="entry name" value="6PGD_dom2"/>
</dbReference>
<dbReference type="InterPro" id="IPR051265">
    <property type="entry name" value="HIBADH-related_NP60_sf"/>
</dbReference>
<evidence type="ECO:0000313" key="8">
    <source>
        <dbReference type="Proteomes" id="UP000242972"/>
    </source>
</evidence>
<dbReference type="SUPFAM" id="SSF51735">
    <property type="entry name" value="NAD(P)-binding Rossmann-fold domains"/>
    <property type="match status" value="1"/>
</dbReference>
<dbReference type="GO" id="GO:0016054">
    <property type="term" value="P:organic acid catabolic process"/>
    <property type="evidence" value="ECO:0007669"/>
    <property type="project" value="UniProtKB-ARBA"/>
</dbReference>
<evidence type="ECO:0000256" key="4">
    <source>
        <dbReference type="PIRSR" id="PIRSR000103-1"/>
    </source>
</evidence>
<feature type="domain" description="3-hydroxyisobutyrate dehydrogenase-like NAD-binding" evidence="6">
    <location>
        <begin position="163"/>
        <end position="278"/>
    </location>
</feature>
<evidence type="ECO:0000256" key="2">
    <source>
        <dbReference type="ARBA" id="ARBA00023002"/>
    </source>
</evidence>
<dbReference type="Gene3D" id="3.40.50.720">
    <property type="entry name" value="NAD(P)-binding Rossmann-like Domain"/>
    <property type="match status" value="1"/>
</dbReference>
<dbReference type="GO" id="GO:0050661">
    <property type="term" value="F:NADP binding"/>
    <property type="evidence" value="ECO:0007669"/>
    <property type="project" value="InterPro"/>
</dbReference>
<evidence type="ECO:0000259" key="6">
    <source>
        <dbReference type="Pfam" id="PF14833"/>
    </source>
</evidence>
<sequence length="288" mass="31299">MRILFVGLGQMGRRMARRLGPQDLTVWNRSPEILQSFTMEGYSVAADLNAATAHSDLVITMLRDDVAVEELGTRGFFESLAPGSVWIDMTTGNPSSTRRYLEIARWRKSSFIAAPVSGSLRPAETGNLLILAGGDPDVIAKVNPVLSRFGKVAQIGDPEQALALKLAFNTLLAFYIDGVAEALQLTDKAGLPRERVLTLLASSSLAAAVLQAKFDRWAQQQYEPEFPIEMLSKDLNLAADWGKSLGAVIKGTDALREVYREASHTSMAGLDMSAVADALAQENDRFPT</sequence>
<keyword evidence="2" id="KW-0560">Oxidoreductase</keyword>
<accession>A0A2T2XGW4</accession>
<dbReference type="PROSITE" id="PS00895">
    <property type="entry name" value="3_HYDROXYISOBUT_DH"/>
    <property type="match status" value="1"/>
</dbReference>
<evidence type="ECO:0000256" key="1">
    <source>
        <dbReference type="ARBA" id="ARBA00009080"/>
    </source>
</evidence>
<evidence type="ECO:0000313" key="7">
    <source>
        <dbReference type="EMBL" id="PSR33720.1"/>
    </source>
</evidence>
<dbReference type="PANTHER" id="PTHR43580:SF2">
    <property type="entry name" value="CYTOKINE-LIKE NUCLEAR FACTOR N-PAC"/>
    <property type="match status" value="1"/>
</dbReference>
<evidence type="ECO:0000259" key="5">
    <source>
        <dbReference type="Pfam" id="PF03446"/>
    </source>
</evidence>
<organism evidence="7 8">
    <name type="scientific">Sulfobacillus benefaciens</name>
    <dbReference type="NCBI Taxonomy" id="453960"/>
    <lineage>
        <taxon>Bacteria</taxon>
        <taxon>Bacillati</taxon>
        <taxon>Bacillota</taxon>
        <taxon>Clostridia</taxon>
        <taxon>Eubacteriales</taxon>
        <taxon>Clostridiales Family XVII. Incertae Sedis</taxon>
        <taxon>Sulfobacillus</taxon>
    </lineage>
</organism>
<dbReference type="InterPro" id="IPR036291">
    <property type="entry name" value="NAD(P)-bd_dom_sf"/>
</dbReference>
<dbReference type="GO" id="GO:0016491">
    <property type="term" value="F:oxidoreductase activity"/>
    <property type="evidence" value="ECO:0007669"/>
    <property type="project" value="UniProtKB-KW"/>
</dbReference>
<dbReference type="InterPro" id="IPR008927">
    <property type="entry name" value="6-PGluconate_DH-like_C_sf"/>
</dbReference>
<feature type="domain" description="6-phosphogluconate dehydrogenase NADP-binding" evidence="5">
    <location>
        <begin position="3"/>
        <end position="153"/>
    </location>
</feature>
<dbReference type="PIRSF" id="PIRSF000103">
    <property type="entry name" value="HIBADH"/>
    <property type="match status" value="1"/>
</dbReference>
<dbReference type="InterPro" id="IPR029154">
    <property type="entry name" value="HIBADH-like_NADP-bd"/>
</dbReference>
<dbReference type="GO" id="GO:0051287">
    <property type="term" value="F:NAD binding"/>
    <property type="evidence" value="ECO:0007669"/>
    <property type="project" value="InterPro"/>
</dbReference>
<dbReference type="InterPro" id="IPR015815">
    <property type="entry name" value="HIBADH-related"/>
</dbReference>
<dbReference type="Gene3D" id="1.10.1040.10">
    <property type="entry name" value="N-(1-d-carboxylethyl)-l-norvaline Dehydrogenase, domain 2"/>
    <property type="match status" value="1"/>
</dbReference>